<dbReference type="PROSITE" id="PS50048">
    <property type="entry name" value="ZN2_CY6_FUNGAL_2"/>
    <property type="match status" value="1"/>
</dbReference>
<dbReference type="InterPro" id="IPR001138">
    <property type="entry name" value="Zn2Cys6_DnaBD"/>
</dbReference>
<keyword evidence="4" id="KW-0804">Transcription</keyword>
<dbReference type="GO" id="GO:0000981">
    <property type="term" value="F:DNA-binding transcription factor activity, RNA polymerase II-specific"/>
    <property type="evidence" value="ECO:0007669"/>
    <property type="project" value="InterPro"/>
</dbReference>
<proteinExistence type="predicted"/>
<evidence type="ECO:0000256" key="4">
    <source>
        <dbReference type="ARBA" id="ARBA00023163"/>
    </source>
</evidence>
<evidence type="ECO:0000256" key="3">
    <source>
        <dbReference type="ARBA" id="ARBA00023125"/>
    </source>
</evidence>
<comment type="caution">
    <text evidence="8">The sequence shown here is derived from an EMBL/GenBank/DDBJ whole genome shotgun (WGS) entry which is preliminary data.</text>
</comment>
<evidence type="ECO:0000256" key="6">
    <source>
        <dbReference type="SAM" id="MobiDB-lite"/>
    </source>
</evidence>
<sequence length="511" mass="53279">MSSPSLPFSNNGQSEEGQLAQSRAGSDSTDNDSNNTNNNNNNNNANTNINNNGNPSKTDRVRSACNACHQFKIRCSGGAPCQPCRDSMFLCTYSPGRRLGRPKGSKNKRTLMQGQQNNPKQKQPDAAEQLVEYTTTTTTTTSSHNAGDYITASMPPLSHHSHSHSHAEAAAMDMEYDLDGSSTSGGAAGTLEDELDFDQSAILGVPSSVPSMFAGAGSRSLSLGTRPEDAHPTRWMAAALTSPYRGQSFSFDASDVFHGGSASTGSVMHHGSLPPIDPALAELFQTGSGRSSEASSAGGGSSPYWATPTAAAVAASPMCSCIQQHARLVYELGTLQEAHDKATDVERVLTGVQLAQGPWQNLLQCPWGRHCDHHREAFLLFSLSVRILLSSLQKVQSGVKALSRPGTRGGGGGAGSAERAAAAAEAGLASSSSSSSLLSLSGGDLDVTRVSVGGFEVTGDTKLEVISVLVKGALQSILSAVSQLHQTPDTGSAHIDAAVNDIQALLNQLAR</sequence>
<feature type="compositionally biased region" description="Basic residues" evidence="6">
    <location>
        <begin position="98"/>
        <end position="109"/>
    </location>
</feature>
<accession>A0AAE0JSX9</accession>
<feature type="compositionally biased region" description="Low complexity" evidence="6">
    <location>
        <begin position="26"/>
        <end position="54"/>
    </location>
</feature>
<evidence type="ECO:0000256" key="2">
    <source>
        <dbReference type="ARBA" id="ARBA00023015"/>
    </source>
</evidence>
<dbReference type="PROSITE" id="PS00463">
    <property type="entry name" value="ZN2_CY6_FUNGAL_1"/>
    <property type="match status" value="1"/>
</dbReference>
<keyword evidence="5" id="KW-0539">Nucleus</keyword>
<organism evidence="8 9">
    <name type="scientific">Lasiosphaeria ovina</name>
    <dbReference type="NCBI Taxonomy" id="92902"/>
    <lineage>
        <taxon>Eukaryota</taxon>
        <taxon>Fungi</taxon>
        <taxon>Dikarya</taxon>
        <taxon>Ascomycota</taxon>
        <taxon>Pezizomycotina</taxon>
        <taxon>Sordariomycetes</taxon>
        <taxon>Sordariomycetidae</taxon>
        <taxon>Sordariales</taxon>
        <taxon>Lasiosphaeriaceae</taxon>
        <taxon>Lasiosphaeria</taxon>
    </lineage>
</organism>
<keyword evidence="1" id="KW-0862">Zinc</keyword>
<dbReference type="AlphaFoldDB" id="A0AAE0JSX9"/>
<dbReference type="SUPFAM" id="SSF57701">
    <property type="entry name" value="Zn2/Cys6 DNA-binding domain"/>
    <property type="match status" value="1"/>
</dbReference>
<keyword evidence="3" id="KW-0238">DNA-binding</keyword>
<dbReference type="CDD" id="cd00067">
    <property type="entry name" value="GAL4"/>
    <property type="match status" value="1"/>
</dbReference>
<feature type="region of interest" description="Disordered" evidence="6">
    <location>
        <begin position="1"/>
        <end position="60"/>
    </location>
</feature>
<evidence type="ECO:0000313" key="9">
    <source>
        <dbReference type="Proteomes" id="UP001287356"/>
    </source>
</evidence>
<reference evidence="8" key="1">
    <citation type="journal article" date="2023" name="Mol. Phylogenet. Evol.">
        <title>Genome-scale phylogeny and comparative genomics of the fungal order Sordariales.</title>
        <authorList>
            <person name="Hensen N."/>
            <person name="Bonometti L."/>
            <person name="Westerberg I."/>
            <person name="Brannstrom I.O."/>
            <person name="Guillou S."/>
            <person name="Cros-Aarteil S."/>
            <person name="Calhoun S."/>
            <person name="Haridas S."/>
            <person name="Kuo A."/>
            <person name="Mondo S."/>
            <person name="Pangilinan J."/>
            <person name="Riley R."/>
            <person name="LaButti K."/>
            <person name="Andreopoulos B."/>
            <person name="Lipzen A."/>
            <person name="Chen C."/>
            <person name="Yan M."/>
            <person name="Daum C."/>
            <person name="Ng V."/>
            <person name="Clum A."/>
            <person name="Steindorff A."/>
            <person name="Ohm R.A."/>
            <person name="Martin F."/>
            <person name="Silar P."/>
            <person name="Natvig D.O."/>
            <person name="Lalanne C."/>
            <person name="Gautier V."/>
            <person name="Ament-Velasquez S.L."/>
            <person name="Kruys A."/>
            <person name="Hutchinson M.I."/>
            <person name="Powell A.J."/>
            <person name="Barry K."/>
            <person name="Miller A.N."/>
            <person name="Grigoriev I.V."/>
            <person name="Debuchy R."/>
            <person name="Gladieux P."/>
            <person name="Hiltunen Thoren M."/>
            <person name="Johannesson H."/>
        </authorList>
    </citation>
    <scope>NUCLEOTIDE SEQUENCE</scope>
    <source>
        <strain evidence="8">CBS 958.72</strain>
    </source>
</reference>
<dbReference type="InterPro" id="IPR051439">
    <property type="entry name" value="XlnR/Xlr1"/>
</dbReference>
<dbReference type="Pfam" id="PF00172">
    <property type="entry name" value="Zn_clus"/>
    <property type="match status" value="1"/>
</dbReference>
<feature type="compositionally biased region" description="Polar residues" evidence="6">
    <location>
        <begin position="1"/>
        <end position="25"/>
    </location>
</feature>
<name>A0AAE0JSX9_9PEZI</name>
<evidence type="ECO:0000256" key="1">
    <source>
        <dbReference type="ARBA" id="ARBA00022833"/>
    </source>
</evidence>
<feature type="region of interest" description="Disordered" evidence="6">
    <location>
        <begin position="95"/>
        <end position="127"/>
    </location>
</feature>
<gene>
    <name evidence="8" type="ORF">B0T24DRAFT_725146</name>
</gene>
<protein>
    <recommendedName>
        <fullName evidence="7">Zn(2)-C6 fungal-type domain-containing protein</fullName>
    </recommendedName>
</protein>
<dbReference type="GO" id="GO:0008270">
    <property type="term" value="F:zinc ion binding"/>
    <property type="evidence" value="ECO:0007669"/>
    <property type="project" value="InterPro"/>
</dbReference>
<evidence type="ECO:0000256" key="5">
    <source>
        <dbReference type="ARBA" id="ARBA00023242"/>
    </source>
</evidence>
<dbReference type="SMART" id="SM00066">
    <property type="entry name" value="GAL4"/>
    <property type="match status" value="1"/>
</dbReference>
<evidence type="ECO:0000313" key="8">
    <source>
        <dbReference type="EMBL" id="KAK3360975.1"/>
    </source>
</evidence>
<dbReference type="Gene3D" id="4.10.240.10">
    <property type="entry name" value="Zn(2)-C6 fungal-type DNA-binding domain"/>
    <property type="match status" value="1"/>
</dbReference>
<dbReference type="GO" id="GO:0003677">
    <property type="term" value="F:DNA binding"/>
    <property type="evidence" value="ECO:0007669"/>
    <property type="project" value="UniProtKB-KW"/>
</dbReference>
<dbReference type="Proteomes" id="UP001287356">
    <property type="component" value="Unassembled WGS sequence"/>
</dbReference>
<keyword evidence="9" id="KW-1185">Reference proteome</keyword>
<reference evidence="8" key="2">
    <citation type="submission" date="2023-06" db="EMBL/GenBank/DDBJ databases">
        <authorList>
            <consortium name="Lawrence Berkeley National Laboratory"/>
            <person name="Haridas S."/>
            <person name="Hensen N."/>
            <person name="Bonometti L."/>
            <person name="Westerberg I."/>
            <person name="Brannstrom I.O."/>
            <person name="Guillou S."/>
            <person name="Cros-Aarteil S."/>
            <person name="Calhoun S."/>
            <person name="Kuo A."/>
            <person name="Mondo S."/>
            <person name="Pangilinan J."/>
            <person name="Riley R."/>
            <person name="Labutti K."/>
            <person name="Andreopoulos B."/>
            <person name="Lipzen A."/>
            <person name="Chen C."/>
            <person name="Yanf M."/>
            <person name="Daum C."/>
            <person name="Ng V."/>
            <person name="Clum A."/>
            <person name="Steindorff A."/>
            <person name="Ohm R."/>
            <person name="Martin F."/>
            <person name="Silar P."/>
            <person name="Natvig D."/>
            <person name="Lalanne C."/>
            <person name="Gautier V."/>
            <person name="Ament-Velasquez S.L."/>
            <person name="Kruys A."/>
            <person name="Hutchinson M.I."/>
            <person name="Powell A.J."/>
            <person name="Barry K."/>
            <person name="Miller A.N."/>
            <person name="Grigoriev I.V."/>
            <person name="Debuchy R."/>
            <person name="Gladieux P."/>
            <person name="Thoren M.H."/>
            <person name="Johannesson H."/>
        </authorList>
    </citation>
    <scope>NUCLEOTIDE SEQUENCE</scope>
    <source>
        <strain evidence="8">CBS 958.72</strain>
    </source>
</reference>
<evidence type="ECO:0000259" key="7">
    <source>
        <dbReference type="PROSITE" id="PS50048"/>
    </source>
</evidence>
<dbReference type="InterPro" id="IPR036864">
    <property type="entry name" value="Zn2-C6_fun-type_DNA-bd_sf"/>
</dbReference>
<keyword evidence="2" id="KW-0805">Transcription regulation</keyword>
<dbReference type="PANTHER" id="PTHR47663:SF1">
    <property type="entry name" value="XYLANOLYTIC TRANSCRIPTIONAL ACTIVATOR XLNR-RELATED"/>
    <property type="match status" value="1"/>
</dbReference>
<dbReference type="PANTHER" id="PTHR47663">
    <property type="entry name" value="XYLANOLYTIC TRANSCRIPTIONAL ACTIVATOR XLNR-RELATED"/>
    <property type="match status" value="1"/>
</dbReference>
<feature type="domain" description="Zn(2)-C6 fungal-type" evidence="7">
    <location>
        <begin position="64"/>
        <end position="93"/>
    </location>
</feature>
<dbReference type="EMBL" id="JAULSN010000013">
    <property type="protein sequence ID" value="KAK3360975.1"/>
    <property type="molecule type" value="Genomic_DNA"/>
</dbReference>